<proteinExistence type="predicted"/>
<organism evidence="1 2">
    <name type="scientific">Huiozyma naganishii (strain ATCC MYA-139 / BCRC 22969 / CBS 8797 / KCTC 17520 / NBRC 10181 / NCYC 3082 / Yp74L-3)</name>
    <name type="common">Yeast</name>
    <name type="synonym">Kazachstania naganishii</name>
    <dbReference type="NCBI Taxonomy" id="1071383"/>
    <lineage>
        <taxon>Eukaryota</taxon>
        <taxon>Fungi</taxon>
        <taxon>Dikarya</taxon>
        <taxon>Ascomycota</taxon>
        <taxon>Saccharomycotina</taxon>
        <taxon>Saccharomycetes</taxon>
        <taxon>Saccharomycetales</taxon>
        <taxon>Saccharomycetaceae</taxon>
        <taxon>Huiozyma</taxon>
    </lineage>
</organism>
<evidence type="ECO:0000313" key="1">
    <source>
        <dbReference type="EMBL" id="CCK68243.1"/>
    </source>
</evidence>
<reference evidence="2" key="2">
    <citation type="submission" date="2012-08" db="EMBL/GenBank/DDBJ databases">
        <title>Genome sequence of Kazachstania naganishii.</title>
        <authorList>
            <person name="Gordon J.L."/>
            <person name="Armisen D."/>
            <person name="Proux-Wera E."/>
            <person name="OhEigeartaigh S.S."/>
            <person name="Byrne K.P."/>
            <person name="Wolfe K.H."/>
        </authorList>
    </citation>
    <scope>NUCLEOTIDE SEQUENCE [LARGE SCALE GENOMIC DNA]</scope>
    <source>
        <strain evidence="2">ATCC MYA-139 / BCRC 22969 / CBS 8797 / CCRC 22969 / KCTC 17520 / NBRC 10181 / NCYC 3082</strain>
    </source>
</reference>
<dbReference type="KEGG" id="kng:KNAG_0A05800"/>
<dbReference type="EMBL" id="HE978314">
    <property type="protein sequence ID" value="CCK68243.1"/>
    <property type="molecule type" value="Genomic_DNA"/>
</dbReference>
<dbReference type="AlphaFoldDB" id="J7RFA7"/>
<dbReference type="HOGENOM" id="CLU_1049951_0_0_1"/>
<dbReference type="Gene3D" id="3.40.50.720">
    <property type="entry name" value="NAD(P)-binding Rossmann-like Domain"/>
    <property type="match status" value="1"/>
</dbReference>
<keyword evidence="2" id="KW-1185">Reference proteome</keyword>
<gene>
    <name evidence="1" type="primary">KNAG0A05800</name>
    <name evidence="1" type="ordered locus">KNAG_0A05800</name>
</gene>
<reference evidence="1 2" key="1">
    <citation type="journal article" date="2011" name="Proc. Natl. Acad. Sci. U.S.A.">
        <title>Evolutionary erosion of yeast sex chromosomes by mating-type switching accidents.</title>
        <authorList>
            <person name="Gordon J.L."/>
            <person name="Armisen D."/>
            <person name="Proux-Wera E."/>
            <person name="Oheigeartaigh S.S."/>
            <person name="Byrne K.P."/>
            <person name="Wolfe K.H."/>
        </authorList>
    </citation>
    <scope>NUCLEOTIDE SEQUENCE [LARGE SCALE GENOMIC DNA]</scope>
    <source>
        <strain evidence="2">ATCC MYA-139 / BCRC 22969 / CBS 8797 / CCRC 22969 / KCTC 17520 / NBRC 10181 / NCYC 3082</strain>
    </source>
</reference>
<evidence type="ECO:0008006" key="3">
    <source>
        <dbReference type="Google" id="ProtNLM"/>
    </source>
</evidence>
<dbReference type="OrthoDB" id="10253736at2759"/>
<name>J7RFA7_HUIN7</name>
<dbReference type="SUPFAM" id="SSF51735">
    <property type="entry name" value="NAD(P)-binding Rossmann-fold domains"/>
    <property type="match status" value="1"/>
</dbReference>
<sequence>MLSKLIIKGVEFTYSKLNTGVKLSVDEEQHILFLSSGTTKEFDLLNTVFISELLLRFPGCSIINLGSLSTLEVFDERYHYIYCDFKSERSVDHALKKLFLHPLSTHFNMVINNVHEGIQTVYDRTIDFQDVAQIRDCLRANLTHIMIILKNVLQRGVRNEDPLYVVSMSSTITLDVKEYAIGYTSAKAGLAHFMDSLSSEVEKECKSFLVFLPYQLSTDDVPVLVDDLLKDFHHGRQGAKVCHLPTEVNRIHIRKDALKLLKEWM</sequence>
<dbReference type="Pfam" id="PF00106">
    <property type="entry name" value="adh_short"/>
    <property type="match status" value="1"/>
</dbReference>
<accession>J7RFA7</accession>
<evidence type="ECO:0000313" key="2">
    <source>
        <dbReference type="Proteomes" id="UP000006310"/>
    </source>
</evidence>
<dbReference type="GeneID" id="34523878"/>
<dbReference type="InterPro" id="IPR002347">
    <property type="entry name" value="SDR_fam"/>
</dbReference>
<dbReference type="InterPro" id="IPR036291">
    <property type="entry name" value="NAD(P)-bd_dom_sf"/>
</dbReference>
<dbReference type="Proteomes" id="UP000006310">
    <property type="component" value="Chromosome 1"/>
</dbReference>
<dbReference type="STRING" id="1071383.J7RFA7"/>
<protein>
    <recommendedName>
        <fullName evidence="3">Ketoreductase (KR) domain-containing protein</fullName>
    </recommendedName>
</protein>
<dbReference type="RefSeq" id="XP_022462489.1">
    <property type="nucleotide sequence ID" value="XM_022610141.1"/>
</dbReference>